<dbReference type="OrthoDB" id="346590at2759"/>
<dbReference type="GeneID" id="25334976"/>
<dbReference type="EMBL" id="HG722056">
    <property type="protein sequence ID" value="CDJ61328.1"/>
    <property type="molecule type" value="Genomic_DNA"/>
</dbReference>
<reference evidence="3" key="2">
    <citation type="submission" date="2013-10" db="EMBL/GenBank/DDBJ databases">
        <authorList>
            <person name="Aslett M."/>
        </authorList>
    </citation>
    <scope>NUCLEOTIDE SEQUENCE [LARGE SCALE GENOMIC DNA]</scope>
    <source>
        <strain evidence="3">Weybridge</strain>
    </source>
</reference>
<gene>
    <name evidence="3" type="ORF">EMWEY_00009900</name>
</gene>
<dbReference type="AlphaFoldDB" id="U6ME46"/>
<feature type="region of interest" description="Disordered" evidence="1">
    <location>
        <begin position="1"/>
        <end position="26"/>
    </location>
</feature>
<feature type="transmembrane region" description="Helical" evidence="2">
    <location>
        <begin position="266"/>
        <end position="288"/>
    </location>
</feature>
<evidence type="ECO:0000256" key="2">
    <source>
        <dbReference type="SAM" id="Phobius"/>
    </source>
</evidence>
<reference evidence="3" key="1">
    <citation type="submission" date="2013-10" db="EMBL/GenBank/DDBJ databases">
        <title>Genomic analysis of the causative agents of coccidiosis in chickens.</title>
        <authorList>
            <person name="Reid A.J."/>
            <person name="Blake D."/>
            <person name="Billington K."/>
            <person name="Browne H."/>
            <person name="Dunn M."/>
            <person name="Hung S."/>
            <person name="Kawahara F."/>
            <person name="Miranda-Saavedra D."/>
            <person name="Mourier T."/>
            <person name="Nagra H."/>
            <person name="Otto T.D."/>
            <person name="Rawlings N."/>
            <person name="Sanchez A."/>
            <person name="Sanders M."/>
            <person name="Subramaniam C."/>
            <person name="Tay Y."/>
            <person name="Dear P."/>
            <person name="Doerig C."/>
            <person name="Gruber A."/>
            <person name="Parkinson J."/>
            <person name="Shirley M."/>
            <person name="Wan K.L."/>
            <person name="Berriman M."/>
            <person name="Tomley F."/>
            <person name="Pain A."/>
        </authorList>
    </citation>
    <scope>NUCLEOTIDE SEQUENCE [LARGE SCALE GENOMIC DNA]</scope>
    <source>
        <strain evidence="3">Weybridge</strain>
    </source>
</reference>
<sequence>MLRNASSCRSPQMAGDNQPSLEKEKSKSCSRWRRFACLFSSMGPRKPCKSPNGPCSQDDSQWCSCLRHLCSAENHQREKGKERSNGCPICEKSVRPRLKLGIFEDSAIERWYILWRADHIVGFYKETCHLNLLICALQCLFGIAKAYVTQCLFLAVERSDGQNAVHGEFLGLRMQMPSGRRTLSALWRPVLQFVLLSALVLPMKLMDRRGGKNAWKFQLLALGQAVTYSPRSSAQFRPWQYVERDCKLQVVPFCMQFKRKRWDYKIMAFFMLGRTLYALFVIMVARAFENVRRQLFASQVLPFLMYLSVLANSQRVQNLCAIRTERNHCGSQPAESSISAGDEGCLTAPSVIQQAYSPPSL</sequence>
<evidence type="ECO:0000313" key="3">
    <source>
        <dbReference type="EMBL" id="CDJ61328.1"/>
    </source>
</evidence>
<dbReference type="Proteomes" id="UP000030763">
    <property type="component" value="Unassembled WGS sequence"/>
</dbReference>
<organism evidence="3 4">
    <name type="scientific">Eimeria maxima</name>
    <name type="common">Coccidian parasite</name>
    <dbReference type="NCBI Taxonomy" id="5804"/>
    <lineage>
        <taxon>Eukaryota</taxon>
        <taxon>Sar</taxon>
        <taxon>Alveolata</taxon>
        <taxon>Apicomplexa</taxon>
        <taxon>Conoidasida</taxon>
        <taxon>Coccidia</taxon>
        <taxon>Eucoccidiorida</taxon>
        <taxon>Eimeriorina</taxon>
        <taxon>Eimeriidae</taxon>
        <taxon>Eimeria</taxon>
    </lineage>
</organism>
<dbReference type="RefSeq" id="XP_013337978.1">
    <property type="nucleotide sequence ID" value="XM_013482524.1"/>
</dbReference>
<keyword evidence="4" id="KW-1185">Reference proteome</keyword>
<evidence type="ECO:0000313" key="4">
    <source>
        <dbReference type="Proteomes" id="UP000030763"/>
    </source>
</evidence>
<keyword evidence="2" id="KW-0472">Membrane</keyword>
<keyword evidence="2" id="KW-1133">Transmembrane helix</keyword>
<proteinExistence type="predicted"/>
<keyword evidence="2" id="KW-0812">Transmembrane</keyword>
<dbReference type="VEuPathDB" id="ToxoDB:EMWEY_00009900"/>
<protein>
    <submittedName>
        <fullName evidence="3">Uncharacterized protein</fullName>
    </submittedName>
</protein>
<evidence type="ECO:0000256" key="1">
    <source>
        <dbReference type="SAM" id="MobiDB-lite"/>
    </source>
</evidence>
<name>U6ME46_EIMMA</name>
<feature type="compositionally biased region" description="Polar residues" evidence="1">
    <location>
        <begin position="1"/>
        <end position="20"/>
    </location>
</feature>
<accession>U6ME46</accession>